<gene>
    <name evidence="1" type="ORF">FKG94_08740</name>
</gene>
<organism evidence="1 2">
    <name type="scientific">Exilibacterium tricleocarpae</name>
    <dbReference type="NCBI Taxonomy" id="2591008"/>
    <lineage>
        <taxon>Bacteria</taxon>
        <taxon>Pseudomonadati</taxon>
        <taxon>Pseudomonadota</taxon>
        <taxon>Gammaproteobacteria</taxon>
        <taxon>Cellvibrionales</taxon>
        <taxon>Cellvibrionaceae</taxon>
        <taxon>Exilibacterium</taxon>
    </lineage>
</organism>
<name>A0A545TVE3_9GAMM</name>
<sequence>MPIPAYTLKAYEKTRVDLAIEHFSTLENPTLSDLNVVRIQASVQDGIDSYRVCAVDMTETDLENEGHSSKRMAGYMEASGDTRPCSSCDCHAMVSGKHKLAAPMRAVMAWCLMRIDDPRNGCWLPRTYDTRRYMPKWLSEAVPHQGLHNPRYYAWLEKYINVQVINGLDDLIVALRQVRTFLQSGALPPEAWPKRKVA</sequence>
<dbReference type="Pfam" id="PF14412">
    <property type="entry name" value="AHH"/>
    <property type="match status" value="1"/>
</dbReference>
<comment type="caution">
    <text evidence="1">The sequence shown here is derived from an EMBL/GenBank/DDBJ whole genome shotgun (WGS) entry which is preliminary data.</text>
</comment>
<proteinExistence type="predicted"/>
<dbReference type="Proteomes" id="UP000319732">
    <property type="component" value="Unassembled WGS sequence"/>
</dbReference>
<dbReference type="EMBL" id="VHSG01000008">
    <property type="protein sequence ID" value="TQV81183.1"/>
    <property type="molecule type" value="Genomic_DNA"/>
</dbReference>
<accession>A0A545TVE3</accession>
<evidence type="ECO:0000313" key="1">
    <source>
        <dbReference type="EMBL" id="TQV81183.1"/>
    </source>
</evidence>
<dbReference type="OrthoDB" id="5889044at2"/>
<dbReference type="AlphaFoldDB" id="A0A545TVE3"/>
<keyword evidence="2" id="KW-1185">Reference proteome</keyword>
<evidence type="ECO:0000313" key="2">
    <source>
        <dbReference type="Proteomes" id="UP000319732"/>
    </source>
</evidence>
<protein>
    <submittedName>
        <fullName evidence="1">Uncharacterized protein</fullName>
    </submittedName>
</protein>
<reference evidence="1 2" key="1">
    <citation type="submission" date="2019-06" db="EMBL/GenBank/DDBJ databases">
        <title>Whole genome sequence for Cellvibrionaceae sp. R142.</title>
        <authorList>
            <person name="Wang G."/>
        </authorList>
    </citation>
    <scope>NUCLEOTIDE SEQUENCE [LARGE SCALE GENOMIC DNA]</scope>
    <source>
        <strain evidence="1 2">R142</strain>
    </source>
</reference>
<dbReference type="InterPro" id="IPR032871">
    <property type="entry name" value="AHH_dom_containing"/>
</dbReference>
<dbReference type="RefSeq" id="WP_142903844.1">
    <property type="nucleotide sequence ID" value="NZ_ML660091.1"/>
</dbReference>